<keyword evidence="1" id="KW-1133">Transmembrane helix</keyword>
<evidence type="ECO:0000256" key="1">
    <source>
        <dbReference type="SAM" id="Phobius"/>
    </source>
</evidence>
<feature type="transmembrane region" description="Helical" evidence="1">
    <location>
        <begin position="6"/>
        <end position="28"/>
    </location>
</feature>
<keyword evidence="3" id="KW-1185">Reference proteome</keyword>
<dbReference type="EMBL" id="NHNT01000012">
    <property type="protein sequence ID" value="OUZ37876.1"/>
    <property type="molecule type" value="Genomic_DNA"/>
</dbReference>
<keyword evidence="1" id="KW-0812">Transmembrane</keyword>
<organism evidence="2 3">
    <name type="scientific">Solibacillus kalamii</name>
    <dbReference type="NCBI Taxonomy" id="1748298"/>
    <lineage>
        <taxon>Bacteria</taxon>
        <taxon>Bacillati</taxon>
        <taxon>Bacillota</taxon>
        <taxon>Bacilli</taxon>
        <taxon>Bacillales</taxon>
        <taxon>Caryophanaceae</taxon>
        <taxon>Solibacillus</taxon>
    </lineage>
</organism>
<proteinExistence type="predicted"/>
<evidence type="ECO:0000313" key="2">
    <source>
        <dbReference type="EMBL" id="OUZ37876.1"/>
    </source>
</evidence>
<evidence type="ECO:0000313" key="3">
    <source>
        <dbReference type="Proteomes" id="UP000196594"/>
    </source>
</evidence>
<keyword evidence="1" id="KW-0472">Membrane</keyword>
<comment type="caution">
    <text evidence="2">The sequence shown here is derived from an EMBL/GenBank/DDBJ whole genome shotgun (WGS) entry which is preliminary data.</text>
</comment>
<accession>A0ABX3ZET0</accession>
<gene>
    <name evidence="2" type="ORF">CBM15_15465</name>
</gene>
<reference evidence="2 3" key="1">
    <citation type="journal article" date="2017" name="Int. J. Syst. Evol. Microbiol.">
        <title>Solibacillus kalamii sp. nov., isolated from a high-efficiency particulate arrestance filter system used in the International Space Station.</title>
        <authorList>
            <person name="Checinska Sielaff A."/>
            <person name="Kumar R.M."/>
            <person name="Pal D."/>
            <person name="Mayilraj S."/>
            <person name="Venkateswaran K."/>
        </authorList>
    </citation>
    <scope>NUCLEOTIDE SEQUENCE [LARGE SCALE GENOMIC DNA]</scope>
    <source>
        <strain evidence="2 3">ISSFR-015</strain>
    </source>
</reference>
<name>A0ABX3ZET0_9BACL</name>
<dbReference type="Proteomes" id="UP000196594">
    <property type="component" value="Unassembled WGS sequence"/>
</dbReference>
<sequence length="79" mass="9237">MKRMEDIIIICIIFGSGALIALTAILTAHKRSSMKLQIRMLEKEAELEQIRLQSYHSETEKMKLELEQSKQLLLERHID</sequence>
<dbReference type="RefSeq" id="WP_008404912.1">
    <property type="nucleotide sequence ID" value="NZ_JAFBEY010000009.1"/>
</dbReference>
<protein>
    <submittedName>
        <fullName evidence="2">Uncharacterized protein</fullName>
    </submittedName>
</protein>